<dbReference type="SUPFAM" id="SSF48498">
    <property type="entry name" value="Tetracyclin repressor-like, C-terminal domain"/>
    <property type="match status" value="1"/>
</dbReference>
<dbReference type="Gene3D" id="1.10.10.60">
    <property type="entry name" value="Homeodomain-like"/>
    <property type="match status" value="1"/>
</dbReference>
<dbReference type="AlphaFoldDB" id="A0A0T5NW30"/>
<dbReference type="PROSITE" id="PS50977">
    <property type="entry name" value="HTH_TETR_2"/>
    <property type="match status" value="1"/>
</dbReference>
<keyword evidence="1" id="KW-0805">Transcription regulation</keyword>
<dbReference type="STRING" id="1641875.XM53_08275"/>
<dbReference type="InterPro" id="IPR036271">
    <property type="entry name" value="Tet_transcr_reg_TetR-rel_C_sf"/>
</dbReference>
<dbReference type="RefSeq" id="WP_057792175.1">
    <property type="nucleotide sequence ID" value="NZ_LAXJ01000007.1"/>
</dbReference>
<organism evidence="6 7">
    <name type="scientific">Roseovarius atlanticus</name>
    <dbReference type="NCBI Taxonomy" id="1641875"/>
    <lineage>
        <taxon>Bacteria</taxon>
        <taxon>Pseudomonadati</taxon>
        <taxon>Pseudomonadota</taxon>
        <taxon>Alphaproteobacteria</taxon>
        <taxon>Rhodobacterales</taxon>
        <taxon>Roseobacteraceae</taxon>
        <taxon>Roseovarius</taxon>
    </lineage>
</organism>
<evidence type="ECO:0000313" key="7">
    <source>
        <dbReference type="Proteomes" id="UP000051295"/>
    </source>
</evidence>
<keyword evidence="2 4" id="KW-0238">DNA-binding</keyword>
<dbReference type="Gene3D" id="1.10.357.10">
    <property type="entry name" value="Tetracycline Repressor, domain 2"/>
    <property type="match status" value="1"/>
</dbReference>
<dbReference type="PANTHER" id="PTHR47506">
    <property type="entry name" value="TRANSCRIPTIONAL REGULATORY PROTEIN"/>
    <property type="match status" value="1"/>
</dbReference>
<dbReference type="PATRIC" id="fig|1641875.4.peg.4055"/>
<dbReference type="EMBL" id="LAXJ01000007">
    <property type="protein sequence ID" value="KRS13133.1"/>
    <property type="molecule type" value="Genomic_DNA"/>
</dbReference>
<evidence type="ECO:0000256" key="3">
    <source>
        <dbReference type="ARBA" id="ARBA00023163"/>
    </source>
</evidence>
<gene>
    <name evidence="6" type="ORF">XM53_08275</name>
</gene>
<dbReference type="OrthoDB" id="9779746at2"/>
<proteinExistence type="predicted"/>
<evidence type="ECO:0000256" key="4">
    <source>
        <dbReference type="PROSITE-ProRule" id="PRU00335"/>
    </source>
</evidence>
<sequence>MNDTKKDQTRGRPRRFNPDKAVATAQNLFHARGYDAVSVADLTRAIGIKPPSFYAAFGNKIGLYARVLDRYAENGAIALTDLLRDDRRVADCLTDLLEEAAHQYGANPDAPGCLVLEGRRCDDAEARAAACAFYHGAEDRIRAFVARRHPQAADRVTDFVVTVMAGLSSSAREGHDAERLRTTARMAGKVLSEDLVS</sequence>
<dbReference type="Pfam" id="PF00440">
    <property type="entry name" value="TetR_N"/>
    <property type="match status" value="1"/>
</dbReference>
<reference evidence="6 7" key="1">
    <citation type="submission" date="2015-04" db="EMBL/GenBank/DDBJ databases">
        <title>The draft genome sequence of Roseovarius sp.R12b.</title>
        <authorList>
            <person name="Li G."/>
            <person name="Lai Q."/>
            <person name="Shao Z."/>
            <person name="Yan P."/>
        </authorList>
    </citation>
    <scope>NUCLEOTIDE SEQUENCE [LARGE SCALE GENOMIC DNA]</scope>
    <source>
        <strain evidence="6 7">R12B</strain>
    </source>
</reference>
<protein>
    <submittedName>
        <fullName evidence="6">TetR family transcriptional regulator</fullName>
    </submittedName>
</protein>
<evidence type="ECO:0000256" key="2">
    <source>
        <dbReference type="ARBA" id="ARBA00023125"/>
    </source>
</evidence>
<dbReference type="GO" id="GO:0003677">
    <property type="term" value="F:DNA binding"/>
    <property type="evidence" value="ECO:0007669"/>
    <property type="project" value="UniProtKB-UniRule"/>
</dbReference>
<dbReference type="InterPro" id="IPR001647">
    <property type="entry name" value="HTH_TetR"/>
</dbReference>
<evidence type="ECO:0000256" key="1">
    <source>
        <dbReference type="ARBA" id="ARBA00023015"/>
    </source>
</evidence>
<feature type="DNA-binding region" description="H-T-H motif" evidence="4">
    <location>
        <begin position="38"/>
        <end position="57"/>
    </location>
</feature>
<evidence type="ECO:0000259" key="5">
    <source>
        <dbReference type="PROSITE" id="PS50977"/>
    </source>
</evidence>
<dbReference type="SUPFAM" id="SSF46689">
    <property type="entry name" value="Homeodomain-like"/>
    <property type="match status" value="1"/>
</dbReference>
<keyword evidence="7" id="KW-1185">Reference proteome</keyword>
<keyword evidence="3" id="KW-0804">Transcription</keyword>
<accession>A0A0T5NW30</accession>
<dbReference type="InterPro" id="IPR009057">
    <property type="entry name" value="Homeodomain-like_sf"/>
</dbReference>
<dbReference type="Proteomes" id="UP000051295">
    <property type="component" value="Unassembled WGS sequence"/>
</dbReference>
<name>A0A0T5NW30_9RHOB</name>
<comment type="caution">
    <text evidence="6">The sequence shown here is derived from an EMBL/GenBank/DDBJ whole genome shotgun (WGS) entry which is preliminary data.</text>
</comment>
<feature type="domain" description="HTH tetR-type" evidence="5">
    <location>
        <begin position="15"/>
        <end position="75"/>
    </location>
</feature>
<evidence type="ECO:0000313" key="6">
    <source>
        <dbReference type="EMBL" id="KRS13133.1"/>
    </source>
</evidence>
<dbReference type="PANTHER" id="PTHR47506:SF1">
    <property type="entry name" value="HTH-TYPE TRANSCRIPTIONAL REGULATOR YJDC"/>
    <property type="match status" value="1"/>
</dbReference>